<dbReference type="SUPFAM" id="SSF52172">
    <property type="entry name" value="CheY-like"/>
    <property type="match status" value="1"/>
</dbReference>
<protein>
    <submittedName>
        <fullName evidence="6">Secretion system protein E</fullName>
    </submittedName>
</protein>
<organism evidence="6 7">
    <name type="scientific">Geoalkalibacter ferrihydriticus DSM 17813</name>
    <dbReference type="NCBI Taxonomy" id="1121915"/>
    <lineage>
        <taxon>Bacteria</taxon>
        <taxon>Pseudomonadati</taxon>
        <taxon>Thermodesulfobacteriota</taxon>
        <taxon>Desulfuromonadia</taxon>
        <taxon>Desulfuromonadales</taxon>
        <taxon>Geoalkalibacteraceae</taxon>
        <taxon>Geoalkalibacter</taxon>
    </lineage>
</organism>
<proteinExistence type="inferred from homology"/>
<dbReference type="Pfam" id="PF05157">
    <property type="entry name" value="MshEN"/>
    <property type="match status" value="1"/>
</dbReference>
<dbReference type="InterPro" id="IPR001482">
    <property type="entry name" value="T2SS/T4SS_dom"/>
</dbReference>
<dbReference type="GO" id="GO:0005886">
    <property type="term" value="C:plasma membrane"/>
    <property type="evidence" value="ECO:0007669"/>
    <property type="project" value="TreeGrafter"/>
</dbReference>
<comment type="similarity">
    <text evidence="1">Belongs to the GSP E family.</text>
</comment>
<dbReference type="Gene3D" id="3.30.300.160">
    <property type="entry name" value="Type II secretion system, protein E, N-terminal domain"/>
    <property type="match status" value="1"/>
</dbReference>
<sequence>MAKFAELFRSLDPETQADAKAQPQEPSGEQERFTLLLVDDEPGVLRALQRIFMDENYHILIASDAHRALELLSANQVHLIVSDHRMPGLTGAELLRQVKERWPRIIRIMLTGYADVQSIMGAVNEGAVFKFITKPWNDEDLRLTVSLGLQQYVLIRENRRLRELTRSQQEKLKSAAPLLTENRGILGTVLEKAGLVDRAEFQRAQRELAPDEFIIEALERLAIVKETKVARALQHHLSLEFVDLKEIPVARDVARFLPRDLCLKNRLLPLRLEDNRLTLAMADPSDFYKCDNIALMTGLKVQPVVALSSDIARRLNDVWQEGAELSDVFGDIPDIEPMDEVDIIIEEDDVDINVQELLDSSEIPPIIRIVNAIISEAVRYRASDIHIEPKTRCSIVRYRIDGILHSKIKIPADLHPATVSRVKIMARLDIAERRKPQDGRITVRAGTRLVDIRVSTMPTISGEKLVMRVLDKNAAILNLEDLGLLPAARDQLRRVIRKPQGIFVATGPTGSGKTTLLYSVLKEMMQSTKNFETIEDPVEYFLEEANQVFVHERIGVSFASILRSTMRQDPDVILVGEIRDLETADVAFKAALTGHMVLTTLHTNNAIASITRLIDLGIKPYLIASALEGIVAQRLVRRICPHCRVAEDPDPEALELLRIPAAHLAGRNMRGRGCARCNNTGYAGRVGIYEIFTMNEDFRHFICENYKEGELLEMARGGGMRLLIDDGIEKVHQGATTLEELLRVVGPQIRHERTCSHCERRIEARFAFCPYCGHFRQEICVRCRLPQESDWLVCAFCGEKRAGSAAGASLETLKPRSLS</sequence>
<dbReference type="SUPFAM" id="SSF52540">
    <property type="entry name" value="P-loop containing nucleoside triphosphate hydrolases"/>
    <property type="match status" value="1"/>
</dbReference>
<dbReference type="Pfam" id="PF00437">
    <property type="entry name" value="T2SSE"/>
    <property type="match status" value="1"/>
</dbReference>
<dbReference type="Gene3D" id="3.40.50.300">
    <property type="entry name" value="P-loop containing nucleotide triphosphate hydrolases"/>
    <property type="match status" value="1"/>
</dbReference>
<evidence type="ECO:0000256" key="3">
    <source>
        <dbReference type="ARBA" id="ARBA00022840"/>
    </source>
</evidence>
<dbReference type="InterPro" id="IPR027417">
    <property type="entry name" value="P-loop_NTPase"/>
</dbReference>
<dbReference type="SMART" id="SM00448">
    <property type="entry name" value="REC"/>
    <property type="match status" value="1"/>
</dbReference>
<evidence type="ECO:0000313" key="6">
    <source>
        <dbReference type="EMBL" id="KIH76237.1"/>
    </source>
</evidence>
<dbReference type="Gene3D" id="3.40.50.2300">
    <property type="match status" value="1"/>
</dbReference>
<accession>A0A0C2HTR6</accession>
<dbReference type="SUPFAM" id="SSF160246">
    <property type="entry name" value="EspE N-terminal domain-like"/>
    <property type="match status" value="1"/>
</dbReference>
<dbReference type="PROSITE" id="PS00662">
    <property type="entry name" value="T2SP_E"/>
    <property type="match status" value="1"/>
</dbReference>
<dbReference type="RefSeq" id="WP_040099747.1">
    <property type="nucleotide sequence ID" value="NZ_JWJD01000004.1"/>
</dbReference>
<dbReference type="GO" id="GO:0016887">
    <property type="term" value="F:ATP hydrolysis activity"/>
    <property type="evidence" value="ECO:0007669"/>
    <property type="project" value="TreeGrafter"/>
</dbReference>
<dbReference type="InterPro" id="IPR011006">
    <property type="entry name" value="CheY-like_superfamily"/>
</dbReference>
<dbReference type="EMBL" id="JWJD01000004">
    <property type="protein sequence ID" value="KIH76237.1"/>
    <property type="molecule type" value="Genomic_DNA"/>
</dbReference>
<dbReference type="CDD" id="cd17569">
    <property type="entry name" value="REC_HupR-like"/>
    <property type="match status" value="1"/>
</dbReference>
<dbReference type="AlphaFoldDB" id="A0A0C2HTR6"/>
<dbReference type="Pfam" id="PF00072">
    <property type="entry name" value="Response_reg"/>
    <property type="match status" value="1"/>
</dbReference>
<dbReference type="Proteomes" id="UP000035068">
    <property type="component" value="Unassembled WGS sequence"/>
</dbReference>
<dbReference type="Gene3D" id="3.30.450.90">
    <property type="match status" value="1"/>
</dbReference>
<evidence type="ECO:0000313" key="7">
    <source>
        <dbReference type="Proteomes" id="UP000035068"/>
    </source>
</evidence>
<keyword evidence="7" id="KW-1185">Reference proteome</keyword>
<gene>
    <name evidence="6" type="ORF">GFER_11460</name>
</gene>
<evidence type="ECO:0000256" key="4">
    <source>
        <dbReference type="PROSITE-ProRule" id="PRU00169"/>
    </source>
</evidence>
<dbReference type="GO" id="GO:0000160">
    <property type="term" value="P:phosphorelay signal transduction system"/>
    <property type="evidence" value="ECO:0007669"/>
    <property type="project" value="InterPro"/>
</dbReference>
<keyword evidence="4" id="KW-0597">Phosphoprotein</keyword>
<evidence type="ECO:0000256" key="2">
    <source>
        <dbReference type="ARBA" id="ARBA00022741"/>
    </source>
</evidence>
<reference evidence="6 7" key="1">
    <citation type="submission" date="2014-12" db="EMBL/GenBank/DDBJ databases">
        <title>Genomes of Geoalkalibacter ferrihydriticus and Geoalkalibacter subterraneus, two haloalkaliphilic metal-reducing members of the Geobacteraceae.</title>
        <authorList>
            <person name="Badalamenti J.P."/>
            <person name="Torres C.I."/>
            <person name="Krajmalnik-Brown R."/>
            <person name="Bond D.R."/>
        </authorList>
    </citation>
    <scope>NUCLEOTIDE SEQUENCE [LARGE SCALE GENOMIC DNA]</scope>
    <source>
        <strain evidence="6 7">DSM 17813</strain>
    </source>
</reference>
<dbReference type="PANTHER" id="PTHR30258">
    <property type="entry name" value="TYPE II SECRETION SYSTEM PROTEIN GSPE-RELATED"/>
    <property type="match status" value="1"/>
</dbReference>
<dbReference type="CDD" id="cd01129">
    <property type="entry name" value="PulE-GspE-like"/>
    <property type="match status" value="1"/>
</dbReference>
<keyword evidence="3" id="KW-0067">ATP-binding</keyword>
<evidence type="ECO:0000259" key="5">
    <source>
        <dbReference type="PROSITE" id="PS50110"/>
    </source>
</evidence>
<comment type="caution">
    <text evidence="6">The sequence shown here is derived from an EMBL/GenBank/DDBJ whole genome shotgun (WGS) entry which is preliminary data.</text>
</comment>
<dbReference type="PROSITE" id="PS50110">
    <property type="entry name" value="RESPONSE_REGULATORY"/>
    <property type="match status" value="1"/>
</dbReference>
<dbReference type="InterPro" id="IPR007831">
    <property type="entry name" value="T2SS_GspE_N"/>
</dbReference>
<dbReference type="InterPro" id="IPR003593">
    <property type="entry name" value="AAA+_ATPase"/>
</dbReference>
<dbReference type="SMART" id="SM00382">
    <property type="entry name" value="AAA"/>
    <property type="match status" value="1"/>
</dbReference>
<evidence type="ECO:0000256" key="1">
    <source>
        <dbReference type="ARBA" id="ARBA00006611"/>
    </source>
</evidence>
<dbReference type="InterPro" id="IPR001789">
    <property type="entry name" value="Sig_transdc_resp-reg_receiver"/>
</dbReference>
<dbReference type="InterPro" id="IPR037257">
    <property type="entry name" value="T2SS_E_N_sf"/>
</dbReference>
<feature type="domain" description="Response regulatory" evidence="5">
    <location>
        <begin position="34"/>
        <end position="149"/>
    </location>
</feature>
<feature type="modified residue" description="4-aspartylphosphate" evidence="4">
    <location>
        <position position="83"/>
    </location>
</feature>
<dbReference type="GO" id="GO:0005524">
    <property type="term" value="F:ATP binding"/>
    <property type="evidence" value="ECO:0007669"/>
    <property type="project" value="UniProtKB-KW"/>
</dbReference>
<name>A0A0C2HTR6_9BACT</name>
<dbReference type="PANTHER" id="PTHR30258:SF2">
    <property type="entry name" value="COMG OPERON PROTEIN 1"/>
    <property type="match status" value="1"/>
</dbReference>
<keyword evidence="2" id="KW-0547">Nucleotide-binding</keyword>